<dbReference type="AlphaFoldDB" id="A0A5B9EFY1"/>
<reference evidence="1 2" key="1">
    <citation type="submission" date="2019-08" db="EMBL/GenBank/DDBJ databases">
        <title>Complete genome sequence of Terriglobus albidus strain ORNL.</title>
        <authorList>
            <person name="Podar M."/>
        </authorList>
    </citation>
    <scope>NUCLEOTIDE SEQUENCE [LARGE SCALE GENOMIC DNA]</scope>
    <source>
        <strain evidence="1 2">ORNL</strain>
    </source>
</reference>
<gene>
    <name evidence="1" type="ORF">FTW19_17820</name>
</gene>
<proteinExistence type="predicted"/>
<sequence length="81" mass="9506">MRKNENLVHRFVEVPLDGQRPLPMKFPVPEVDKGEEHCGKAAESTDRTWVNEKKLRFLKLIQGKSGLIRIPDWDFYLIESK</sequence>
<dbReference type="Proteomes" id="UP000321820">
    <property type="component" value="Chromosome"/>
</dbReference>
<organism evidence="1 2">
    <name type="scientific">Terriglobus albidus</name>
    <dbReference type="NCBI Taxonomy" id="1592106"/>
    <lineage>
        <taxon>Bacteria</taxon>
        <taxon>Pseudomonadati</taxon>
        <taxon>Acidobacteriota</taxon>
        <taxon>Terriglobia</taxon>
        <taxon>Terriglobales</taxon>
        <taxon>Acidobacteriaceae</taxon>
        <taxon>Terriglobus</taxon>
    </lineage>
</organism>
<keyword evidence="2" id="KW-1185">Reference proteome</keyword>
<accession>A0A5B9EFY1</accession>
<dbReference type="RefSeq" id="WP_147648902.1">
    <property type="nucleotide sequence ID" value="NZ_CP042806.1"/>
</dbReference>
<evidence type="ECO:0000313" key="2">
    <source>
        <dbReference type="Proteomes" id="UP000321820"/>
    </source>
</evidence>
<name>A0A5B9EFY1_9BACT</name>
<evidence type="ECO:0000313" key="1">
    <source>
        <dbReference type="EMBL" id="QEE29680.1"/>
    </source>
</evidence>
<dbReference type="KEGG" id="talb:FTW19_17820"/>
<dbReference type="EMBL" id="CP042806">
    <property type="protein sequence ID" value="QEE29680.1"/>
    <property type="molecule type" value="Genomic_DNA"/>
</dbReference>
<protein>
    <submittedName>
        <fullName evidence="1">Uncharacterized protein</fullName>
    </submittedName>
</protein>